<dbReference type="Pfam" id="PF05532">
    <property type="entry name" value="CsbD"/>
    <property type="match status" value="1"/>
</dbReference>
<dbReference type="Gene3D" id="1.10.1470.10">
    <property type="entry name" value="YjbJ"/>
    <property type="match status" value="1"/>
</dbReference>
<keyword evidence="5" id="KW-1185">Reference proteome</keyword>
<evidence type="ECO:0000256" key="2">
    <source>
        <dbReference type="SAM" id="MobiDB-lite"/>
    </source>
</evidence>
<evidence type="ECO:0000259" key="3">
    <source>
        <dbReference type="Pfam" id="PF05532"/>
    </source>
</evidence>
<dbReference type="Proteomes" id="UP001282284">
    <property type="component" value="Unassembled WGS sequence"/>
</dbReference>
<comment type="caution">
    <text evidence="4">The sequence shown here is derived from an EMBL/GenBank/DDBJ whole genome shotgun (WGS) entry which is preliminary data.</text>
</comment>
<sequence length="65" mass="7276">MRDNGYSEKAKGAVNKVKGEAKDQFGNATDNAKMQADGKMDKLKGEAQQEVGEFKEHLDDHHSRR</sequence>
<gene>
    <name evidence="4" type="ORF">QT711_15285</name>
</gene>
<evidence type="ECO:0000313" key="4">
    <source>
        <dbReference type="EMBL" id="MDW0114561.1"/>
    </source>
</evidence>
<feature type="region of interest" description="Disordered" evidence="2">
    <location>
        <begin position="1"/>
        <end position="65"/>
    </location>
</feature>
<proteinExistence type="inferred from homology"/>
<comment type="similarity">
    <text evidence="1">Belongs to the UPF0337 (CsbD) family.</text>
</comment>
<reference evidence="4 5" key="1">
    <citation type="submission" date="2023-06" db="EMBL/GenBank/DDBJ databases">
        <title>Sporosarcina sp. nov., isolated from Korean traditional fermented seafood 'Jeotgal'.</title>
        <authorList>
            <person name="Yang A.I."/>
            <person name="Shin N.-R."/>
        </authorList>
    </citation>
    <scope>NUCLEOTIDE SEQUENCE [LARGE SCALE GENOMIC DNA]</scope>
    <source>
        <strain evidence="4 5">KCTC13119</strain>
    </source>
</reference>
<evidence type="ECO:0000313" key="5">
    <source>
        <dbReference type="Proteomes" id="UP001282284"/>
    </source>
</evidence>
<dbReference type="InterPro" id="IPR008462">
    <property type="entry name" value="CsbD"/>
</dbReference>
<dbReference type="EMBL" id="JAUBDI010000018">
    <property type="protein sequence ID" value="MDW0114561.1"/>
    <property type="molecule type" value="Genomic_DNA"/>
</dbReference>
<dbReference type="InterPro" id="IPR036629">
    <property type="entry name" value="YjbJ_sf"/>
</dbReference>
<feature type="domain" description="CsbD-like" evidence="3">
    <location>
        <begin position="8"/>
        <end position="59"/>
    </location>
</feature>
<feature type="compositionally biased region" description="Basic and acidic residues" evidence="2">
    <location>
        <begin position="36"/>
        <end position="65"/>
    </location>
</feature>
<evidence type="ECO:0000256" key="1">
    <source>
        <dbReference type="ARBA" id="ARBA00009129"/>
    </source>
</evidence>
<accession>A0ABU4GC44</accession>
<dbReference type="RefSeq" id="WP_317945686.1">
    <property type="nucleotide sequence ID" value="NZ_JAUBDI010000018.1"/>
</dbReference>
<name>A0ABU4GC44_9BACL</name>
<protein>
    <submittedName>
        <fullName evidence="4">CsbD family protein</fullName>
    </submittedName>
</protein>
<feature type="compositionally biased region" description="Basic and acidic residues" evidence="2">
    <location>
        <begin position="1"/>
        <end position="23"/>
    </location>
</feature>
<organism evidence="4 5">
    <name type="scientific">Sporosarcina saromensis</name>
    <dbReference type="NCBI Taxonomy" id="359365"/>
    <lineage>
        <taxon>Bacteria</taxon>
        <taxon>Bacillati</taxon>
        <taxon>Bacillota</taxon>
        <taxon>Bacilli</taxon>
        <taxon>Bacillales</taxon>
        <taxon>Caryophanaceae</taxon>
        <taxon>Sporosarcina</taxon>
    </lineage>
</organism>
<dbReference type="SUPFAM" id="SSF69047">
    <property type="entry name" value="Hypothetical protein YjbJ"/>
    <property type="match status" value="1"/>
</dbReference>